<accession>A0A2P2JFY7</accession>
<sequence length="45" mass="4997">MSSGNPTYVSALLFLYLKKMKLVRFSVNSSEAAQVYAPLMPLSSR</sequence>
<proteinExistence type="predicted"/>
<dbReference type="EMBL" id="GGEC01011914">
    <property type="protein sequence ID" value="MBW92397.1"/>
    <property type="molecule type" value="Transcribed_RNA"/>
</dbReference>
<protein>
    <submittedName>
        <fullName evidence="1">Uncharacterized protein</fullName>
    </submittedName>
</protein>
<dbReference type="AlphaFoldDB" id="A0A2P2JFY7"/>
<reference evidence="1" key="1">
    <citation type="submission" date="2018-02" db="EMBL/GenBank/DDBJ databases">
        <title>Rhizophora mucronata_Transcriptome.</title>
        <authorList>
            <person name="Meera S.P."/>
            <person name="Sreeshan A."/>
            <person name="Augustine A."/>
        </authorList>
    </citation>
    <scope>NUCLEOTIDE SEQUENCE</scope>
    <source>
        <tissue evidence="1">Leaf</tissue>
    </source>
</reference>
<evidence type="ECO:0000313" key="1">
    <source>
        <dbReference type="EMBL" id="MBW92397.1"/>
    </source>
</evidence>
<organism evidence="1">
    <name type="scientific">Rhizophora mucronata</name>
    <name type="common">Asiatic mangrove</name>
    <dbReference type="NCBI Taxonomy" id="61149"/>
    <lineage>
        <taxon>Eukaryota</taxon>
        <taxon>Viridiplantae</taxon>
        <taxon>Streptophyta</taxon>
        <taxon>Embryophyta</taxon>
        <taxon>Tracheophyta</taxon>
        <taxon>Spermatophyta</taxon>
        <taxon>Magnoliopsida</taxon>
        <taxon>eudicotyledons</taxon>
        <taxon>Gunneridae</taxon>
        <taxon>Pentapetalae</taxon>
        <taxon>rosids</taxon>
        <taxon>fabids</taxon>
        <taxon>Malpighiales</taxon>
        <taxon>Rhizophoraceae</taxon>
        <taxon>Rhizophora</taxon>
    </lineage>
</organism>
<name>A0A2P2JFY7_RHIMU</name>